<keyword evidence="1" id="KW-1133">Transmembrane helix</keyword>
<name>A0A0P6XVN6_9CHLR</name>
<dbReference type="Pfam" id="PF00990">
    <property type="entry name" value="GGDEF"/>
    <property type="match status" value="1"/>
</dbReference>
<feature type="transmembrane region" description="Helical" evidence="1">
    <location>
        <begin position="204"/>
        <end position="224"/>
    </location>
</feature>
<dbReference type="CDD" id="cd00130">
    <property type="entry name" value="PAS"/>
    <property type="match status" value="1"/>
</dbReference>
<keyword evidence="1" id="KW-0812">Transmembrane</keyword>
<comment type="caution">
    <text evidence="4">The sequence shown here is derived from an EMBL/GenBank/DDBJ whole genome shotgun (WGS) entry which is preliminary data.</text>
</comment>
<organism evidence="4 5">
    <name type="scientific">Ornatilinea apprima</name>
    <dbReference type="NCBI Taxonomy" id="1134406"/>
    <lineage>
        <taxon>Bacteria</taxon>
        <taxon>Bacillati</taxon>
        <taxon>Chloroflexota</taxon>
        <taxon>Anaerolineae</taxon>
        <taxon>Anaerolineales</taxon>
        <taxon>Anaerolineaceae</taxon>
        <taxon>Ornatilinea</taxon>
    </lineage>
</organism>
<reference evidence="4 5" key="1">
    <citation type="submission" date="2015-07" db="EMBL/GenBank/DDBJ databases">
        <title>Genome sequence of Ornatilinea apprima DSM 23815.</title>
        <authorList>
            <person name="Hemp J."/>
            <person name="Ward L.M."/>
            <person name="Pace L.A."/>
            <person name="Fischer W.W."/>
        </authorList>
    </citation>
    <scope>NUCLEOTIDE SEQUENCE [LARGE SCALE GENOMIC DNA]</scope>
    <source>
        <strain evidence="4 5">P3M-1</strain>
    </source>
</reference>
<feature type="domain" description="PAC" evidence="2">
    <location>
        <begin position="298"/>
        <end position="348"/>
    </location>
</feature>
<evidence type="ECO:0000259" key="3">
    <source>
        <dbReference type="PROSITE" id="PS50887"/>
    </source>
</evidence>
<dbReference type="InterPro" id="IPR050469">
    <property type="entry name" value="Diguanylate_Cyclase"/>
</dbReference>
<dbReference type="SMART" id="SM00267">
    <property type="entry name" value="GGDEF"/>
    <property type="match status" value="1"/>
</dbReference>
<proteinExistence type="predicted"/>
<dbReference type="Gene3D" id="3.30.450.20">
    <property type="entry name" value="PAS domain"/>
    <property type="match status" value="1"/>
</dbReference>
<feature type="transmembrane region" description="Helical" evidence="1">
    <location>
        <begin position="35"/>
        <end position="56"/>
    </location>
</feature>
<dbReference type="Proteomes" id="UP000050417">
    <property type="component" value="Unassembled WGS sequence"/>
</dbReference>
<keyword evidence="5" id="KW-1185">Reference proteome</keyword>
<dbReference type="InterPro" id="IPR000700">
    <property type="entry name" value="PAS-assoc_C"/>
</dbReference>
<evidence type="ECO:0000313" key="5">
    <source>
        <dbReference type="Proteomes" id="UP000050417"/>
    </source>
</evidence>
<dbReference type="InterPro" id="IPR000014">
    <property type="entry name" value="PAS"/>
</dbReference>
<dbReference type="InterPro" id="IPR013656">
    <property type="entry name" value="PAS_4"/>
</dbReference>
<feature type="transmembrane region" description="Helical" evidence="1">
    <location>
        <begin position="6"/>
        <end position="23"/>
    </location>
</feature>
<dbReference type="AlphaFoldDB" id="A0A0P6XVN6"/>
<dbReference type="NCBIfam" id="TIGR00254">
    <property type="entry name" value="GGDEF"/>
    <property type="match status" value="1"/>
</dbReference>
<dbReference type="STRING" id="1134406.ADN00_02715"/>
<dbReference type="PROSITE" id="PS50887">
    <property type="entry name" value="GGDEF"/>
    <property type="match status" value="1"/>
</dbReference>
<dbReference type="Pfam" id="PF16927">
    <property type="entry name" value="HisKA_7TM"/>
    <property type="match status" value="1"/>
</dbReference>
<evidence type="ECO:0000259" key="2">
    <source>
        <dbReference type="PROSITE" id="PS50113"/>
    </source>
</evidence>
<dbReference type="EMBL" id="LGCL01000013">
    <property type="protein sequence ID" value="KPL79369.1"/>
    <property type="molecule type" value="Genomic_DNA"/>
</dbReference>
<sequence length="479" mass="54179">MVYTPGLWLFLLAALITMGVIGFSWRYRQTDTGKAFLALMVCGLVWVVFFCFETASPALEGKLFWAKIQFLGITFLPTAWVFLVLALTGQKAARGVKTALLLLPALTNLVIWTNPLHHWFYGTPFISSTLAPFPVLVQDYQFWFYYVHAPLNYLILLAALFLLVKAMVRMEGMYQTQAQLLLVSILLPAITDMLYVLGYSPVRYYNYTTAVFSLSGVILAWTLFRYQFLDLLPLARDVMIGQMSDLVMILDHKTRISEANPAARDVFHLPKEFVGKQPTEIGSRDLLEVAGLLEQGVAHKDVQFEAQPGRTFDLRIQPVMKSGGLVIGWVITARDISERVEFLNRLQALATRDDLTGIYNRRHFLELCQREMYRVQRLKDYHVAVMMIDLDHFKLVNDAHGHAIGDRALAAFANAVQAELRVMDIFGRLGGEEFALLLVDVDESAARAAAERLGLSLKNLETAPKISCKSNKNEKTKNW</sequence>
<dbReference type="GO" id="GO:0052621">
    <property type="term" value="F:diguanylate cyclase activity"/>
    <property type="evidence" value="ECO:0007669"/>
    <property type="project" value="TreeGrafter"/>
</dbReference>
<dbReference type="Gene3D" id="3.30.70.270">
    <property type="match status" value="1"/>
</dbReference>
<dbReference type="GO" id="GO:0005886">
    <property type="term" value="C:plasma membrane"/>
    <property type="evidence" value="ECO:0007669"/>
    <property type="project" value="TreeGrafter"/>
</dbReference>
<feature type="domain" description="GGDEF" evidence="3">
    <location>
        <begin position="381"/>
        <end position="479"/>
    </location>
</feature>
<dbReference type="InterPro" id="IPR031621">
    <property type="entry name" value="HisKA_7TM"/>
</dbReference>
<gene>
    <name evidence="4" type="ORF">ADN00_02715</name>
</gene>
<evidence type="ECO:0008006" key="6">
    <source>
        <dbReference type="Google" id="ProtNLM"/>
    </source>
</evidence>
<dbReference type="GO" id="GO:0043709">
    <property type="term" value="P:cell adhesion involved in single-species biofilm formation"/>
    <property type="evidence" value="ECO:0007669"/>
    <property type="project" value="TreeGrafter"/>
</dbReference>
<dbReference type="InterPro" id="IPR029787">
    <property type="entry name" value="Nucleotide_cyclase"/>
</dbReference>
<dbReference type="CDD" id="cd01949">
    <property type="entry name" value="GGDEF"/>
    <property type="match status" value="1"/>
</dbReference>
<feature type="transmembrane region" description="Helical" evidence="1">
    <location>
        <begin position="68"/>
        <end position="87"/>
    </location>
</feature>
<dbReference type="PROSITE" id="PS50113">
    <property type="entry name" value="PAC"/>
    <property type="match status" value="1"/>
</dbReference>
<dbReference type="PANTHER" id="PTHR45138">
    <property type="entry name" value="REGULATORY COMPONENTS OF SENSORY TRANSDUCTION SYSTEM"/>
    <property type="match status" value="1"/>
</dbReference>
<dbReference type="InterPro" id="IPR000160">
    <property type="entry name" value="GGDEF_dom"/>
</dbReference>
<feature type="transmembrane region" description="Helical" evidence="1">
    <location>
        <begin position="180"/>
        <end position="198"/>
    </location>
</feature>
<dbReference type="PATRIC" id="fig|1134406.4.peg.2176"/>
<accession>A0A0P6XVN6</accession>
<dbReference type="PANTHER" id="PTHR45138:SF9">
    <property type="entry name" value="DIGUANYLATE CYCLASE DGCM-RELATED"/>
    <property type="match status" value="1"/>
</dbReference>
<dbReference type="GO" id="GO:1902201">
    <property type="term" value="P:negative regulation of bacterial-type flagellum-dependent cell motility"/>
    <property type="evidence" value="ECO:0007669"/>
    <property type="project" value="TreeGrafter"/>
</dbReference>
<protein>
    <recommendedName>
        <fullName evidence="6">GGDEF domain-containing protein</fullName>
    </recommendedName>
</protein>
<dbReference type="InterPro" id="IPR035965">
    <property type="entry name" value="PAS-like_dom_sf"/>
</dbReference>
<dbReference type="Pfam" id="PF08448">
    <property type="entry name" value="PAS_4"/>
    <property type="match status" value="1"/>
</dbReference>
<dbReference type="OrthoDB" id="9798833at2"/>
<keyword evidence="1" id="KW-0472">Membrane</keyword>
<feature type="transmembrane region" description="Helical" evidence="1">
    <location>
        <begin position="142"/>
        <end position="168"/>
    </location>
</feature>
<dbReference type="SUPFAM" id="SSF55785">
    <property type="entry name" value="PYP-like sensor domain (PAS domain)"/>
    <property type="match status" value="1"/>
</dbReference>
<evidence type="ECO:0000313" key="4">
    <source>
        <dbReference type="EMBL" id="KPL79369.1"/>
    </source>
</evidence>
<feature type="transmembrane region" description="Helical" evidence="1">
    <location>
        <begin position="99"/>
        <end position="122"/>
    </location>
</feature>
<evidence type="ECO:0000256" key="1">
    <source>
        <dbReference type="SAM" id="Phobius"/>
    </source>
</evidence>
<dbReference type="InterPro" id="IPR043128">
    <property type="entry name" value="Rev_trsase/Diguanyl_cyclase"/>
</dbReference>
<dbReference type="RefSeq" id="WP_075061424.1">
    <property type="nucleotide sequence ID" value="NZ_LGCL01000013.1"/>
</dbReference>
<dbReference type="SUPFAM" id="SSF55073">
    <property type="entry name" value="Nucleotide cyclase"/>
    <property type="match status" value="1"/>
</dbReference>